<keyword evidence="2" id="KW-0812">Transmembrane</keyword>
<proteinExistence type="predicted"/>
<comment type="caution">
    <text evidence="3">The sequence shown here is derived from an EMBL/GenBank/DDBJ whole genome shotgun (WGS) entry which is preliminary data.</text>
</comment>
<dbReference type="RefSeq" id="WP_138058444.1">
    <property type="nucleotide sequence ID" value="NZ_VAWE01000004.1"/>
</dbReference>
<sequence length="408" mass="43115">MEARDAARLAGRFVGTGVKVKAAAIASVVFVVFLFIVGLFGAGIGGKAYADSCGDPGTPSVDYGDVDVDGDEPTAQQPDANQRNYQIANAKIIDGVAQNNGLSGRATLVGLMTALQESTLLNLPNGHADSVGLFQQRESQGWGSRGDIMKPKYAATMFFMGAKDGDPPGLTDIKGWEKMGLGEAAQAVQKSAHPELYDGEEDAAREIAKEAGLDLDRPAKDAGANEDQDQGDDTATDGGDGDDSAIECYPEDDNNGTGKPGKPGAAFHDGDAPWPSSVKNPRSTEAAIAWAESEAQTGGRDWYRACLAFVARAYGWSFSGVPYAIDHYREMPASMKHDKDRNPPPGALMYWETGGRAGHVAVYLGDGKIASNDILRPGYIDVVPATDIESKWGATYVGWAPPYFPKGG</sequence>
<reference evidence="3 4" key="1">
    <citation type="submission" date="2019-05" db="EMBL/GenBank/DDBJ databases">
        <title>Streptomyces marianii sp. nov., a novel marine actinomycete from southern coast of India.</title>
        <authorList>
            <person name="Iniyan A.M."/>
            <person name="Wink J."/>
            <person name="Ramprasad E."/>
            <person name="Ramana C.V."/>
            <person name="Bunk B."/>
            <person name="Sproer C."/>
            <person name="Joseph F.-J.R.S."/>
            <person name="Vincent S.G.P."/>
        </authorList>
    </citation>
    <scope>NUCLEOTIDE SEQUENCE [LARGE SCALE GENOMIC DNA]</scope>
    <source>
        <strain evidence="3 4">ICN19</strain>
    </source>
</reference>
<dbReference type="OrthoDB" id="5496837at2"/>
<keyword evidence="2" id="KW-0472">Membrane</keyword>
<dbReference type="EMBL" id="VAWE01000004">
    <property type="protein sequence ID" value="TLQ38873.1"/>
    <property type="molecule type" value="Genomic_DNA"/>
</dbReference>
<dbReference type="Proteomes" id="UP000305921">
    <property type="component" value="Unassembled WGS sequence"/>
</dbReference>
<dbReference type="SUPFAM" id="SSF54001">
    <property type="entry name" value="Cysteine proteinases"/>
    <property type="match status" value="1"/>
</dbReference>
<name>A0A5R9DVW0_9ACTN</name>
<keyword evidence="4" id="KW-1185">Reference proteome</keyword>
<accession>A0A5R9DVW0</accession>
<dbReference type="Gene3D" id="3.90.1720.10">
    <property type="entry name" value="endopeptidase domain like (from Nostoc punctiforme)"/>
    <property type="match status" value="1"/>
</dbReference>
<dbReference type="AlphaFoldDB" id="A0A5R9DVW0"/>
<feature type="compositionally biased region" description="Acidic residues" evidence="1">
    <location>
        <begin position="224"/>
        <end position="254"/>
    </location>
</feature>
<evidence type="ECO:0000256" key="1">
    <source>
        <dbReference type="SAM" id="MobiDB-lite"/>
    </source>
</evidence>
<gene>
    <name evidence="3" type="ORF">FEF34_40405</name>
</gene>
<organism evidence="3 4">
    <name type="scientific">Streptomyces marianii</name>
    <dbReference type="NCBI Taxonomy" id="1817406"/>
    <lineage>
        <taxon>Bacteria</taxon>
        <taxon>Bacillati</taxon>
        <taxon>Actinomycetota</taxon>
        <taxon>Actinomycetes</taxon>
        <taxon>Kitasatosporales</taxon>
        <taxon>Streptomycetaceae</taxon>
        <taxon>Streptomyces</taxon>
    </lineage>
</organism>
<dbReference type="InterPro" id="IPR038765">
    <property type="entry name" value="Papain-like_cys_pep_sf"/>
</dbReference>
<evidence type="ECO:0000313" key="3">
    <source>
        <dbReference type="EMBL" id="TLQ38873.1"/>
    </source>
</evidence>
<keyword evidence="2" id="KW-1133">Transmembrane helix</keyword>
<evidence type="ECO:0000313" key="4">
    <source>
        <dbReference type="Proteomes" id="UP000305921"/>
    </source>
</evidence>
<protein>
    <submittedName>
        <fullName evidence="3">NlpC/P60 family protein</fullName>
    </submittedName>
</protein>
<feature type="transmembrane region" description="Helical" evidence="2">
    <location>
        <begin position="20"/>
        <end position="44"/>
    </location>
</feature>
<evidence type="ECO:0000256" key="2">
    <source>
        <dbReference type="SAM" id="Phobius"/>
    </source>
</evidence>
<feature type="region of interest" description="Disordered" evidence="1">
    <location>
        <begin position="212"/>
        <end position="281"/>
    </location>
</feature>